<dbReference type="EMBL" id="UINC01230216">
    <property type="protein sequence ID" value="SVE62250.1"/>
    <property type="molecule type" value="Genomic_DNA"/>
</dbReference>
<name>A0A383F184_9ZZZZ</name>
<feature type="non-terminal residue" evidence="2">
    <location>
        <position position="58"/>
    </location>
</feature>
<feature type="non-terminal residue" evidence="2">
    <location>
        <position position="1"/>
    </location>
</feature>
<evidence type="ECO:0000313" key="2">
    <source>
        <dbReference type="EMBL" id="SVE62250.1"/>
    </source>
</evidence>
<gene>
    <name evidence="2" type="ORF">METZ01_LOCUS515104</name>
</gene>
<dbReference type="AlphaFoldDB" id="A0A383F184"/>
<reference evidence="2" key="1">
    <citation type="submission" date="2018-05" db="EMBL/GenBank/DDBJ databases">
        <authorList>
            <person name="Lanie J.A."/>
            <person name="Ng W.-L."/>
            <person name="Kazmierczak K.M."/>
            <person name="Andrzejewski T.M."/>
            <person name="Davidsen T.M."/>
            <person name="Wayne K.J."/>
            <person name="Tettelin H."/>
            <person name="Glass J.I."/>
            <person name="Rusch D."/>
            <person name="Podicherti R."/>
            <person name="Tsui H.-C.T."/>
            <person name="Winkler M.E."/>
        </authorList>
    </citation>
    <scope>NUCLEOTIDE SEQUENCE</scope>
</reference>
<organism evidence="2">
    <name type="scientific">marine metagenome</name>
    <dbReference type="NCBI Taxonomy" id="408172"/>
    <lineage>
        <taxon>unclassified sequences</taxon>
        <taxon>metagenomes</taxon>
        <taxon>ecological metagenomes</taxon>
    </lineage>
</organism>
<evidence type="ECO:0000256" key="1">
    <source>
        <dbReference type="SAM" id="MobiDB-lite"/>
    </source>
</evidence>
<feature type="compositionally biased region" description="Low complexity" evidence="1">
    <location>
        <begin position="20"/>
        <end position="32"/>
    </location>
</feature>
<protein>
    <submittedName>
        <fullName evidence="2">Uncharacterized protein</fullName>
    </submittedName>
</protein>
<sequence>PTTPAWNRRRAGWPPGPGSSGWTATAPSSRPKPSLRRPRSGSFNRPPSRSPARWWSRA</sequence>
<accession>A0A383F184</accession>
<feature type="region of interest" description="Disordered" evidence="1">
    <location>
        <begin position="1"/>
        <end position="58"/>
    </location>
</feature>
<proteinExistence type="predicted"/>